<comment type="caution">
    <text evidence="2">The sequence shown here is derived from an EMBL/GenBank/DDBJ whole genome shotgun (WGS) entry which is preliminary data.</text>
</comment>
<dbReference type="PANTHER" id="PTHR43861:SF1">
    <property type="entry name" value="TRANS-ACONITATE 2-METHYLTRANSFERASE"/>
    <property type="match status" value="1"/>
</dbReference>
<keyword evidence="2" id="KW-0489">Methyltransferase</keyword>
<protein>
    <submittedName>
        <fullName evidence="2">Methyltransferase domain-containing protein</fullName>
    </submittedName>
</protein>
<dbReference type="RefSeq" id="WP_008568470.1">
    <property type="nucleotide sequence ID" value="NZ_CP065721.1"/>
</dbReference>
<accession>A0A8E2U414</accession>
<dbReference type="PRINTS" id="PR00778">
    <property type="entry name" value="HTHARSR"/>
</dbReference>
<dbReference type="NCBIfam" id="NF033788">
    <property type="entry name" value="HTH_metalloreg"/>
    <property type="match status" value="1"/>
</dbReference>
<evidence type="ECO:0000259" key="1">
    <source>
        <dbReference type="PROSITE" id="PS50987"/>
    </source>
</evidence>
<dbReference type="AlphaFoldDB" id="A0A8E2U414"/>
<dbReference type="Pfam" id="PF08241">
    <property type="entry name" value="Methyltransf_11"/>
    <property type="match status" value="1"/>
</dbReference>
<dbReference type="PANTHER" id="PTHR43861">
    <property type="entry name" value="TRANS-ACONITATE 2-METHYLTRANSFERASE-RELATED"/>
    <property type="match status" value="1"/>
</dbReference>
<dbReference type="InterPro" id="IPR029063">
    <property type="entry name" value="SAM-dependent_MTases_sf"/>
</dbReference>
<dbReference type="EMBL" id="POUK01000005">
    <property type="protein sequence ID" value="PNF75794.1"/>
    <property type="molecule type" value="Genomic_DNA"/>
</dbReference>
<dbReference type="InterPro" id="IPR001845">
    <property type="entry name" value="HTH_ArsR_DNA-bd_dom"/>
</dbReference>
<organism evidence="2 3">
    <name type="scientific">Stutzerimonas degradans</name>
    <dbReference type="NCBI Taxonomy" id="2968968"/>
    <lineage>
        <taxon>Bacteria</taxon>
        <taxon>Pseudomonadati</taxon>
        <taxon>Pseudomonadota</taxon>
        <taxon>Gammaproteobacteria</taxon>
        <taxon>Pseudomonadales</taxon>
        <taxon>Pseudomonadaceae</taxon>
        <taxon>Stutzerimonas</taxon>
    </lineage>
</organism>
<dbReference type="Gene3D" id="1.10.10.10">
    <property type="entry name" value="Winged helix-like DNA-binding domain superfamily/Winged helix DNA-binding domain"/>
    <property type="match status" value="1"/>
</dbReference>
<evidence type="ECO:0000313" key="3">
    <source>
        <dbReference type="Proteomes" id="UP000235881"/>
    </source>
</evidence>
<keyword evidence="3" id="KW-1185">Reference proteome</keyword>
<dbReference type="Pfam" id="PF12840">
    <property type="entry name" value="HTH_20"/>
    <property type="match status" value="1"/>
</dbReference>
<name>A0A8E2U414_9GAMM</name>
<dbReference type="GO" id="GO:0003700">
    <property type="term" value="F:DNA-binding transcription factor activity"/>
    <property type="evidence" value="ECO:0007669"/>
    <property type="project" value="InterPro"/>
</dbReference>
<dbReference type="SUPFAM" id="SSF53335">
    <property type="entry name" value="S-adenosyl-L-methionine-dependent methyltransferases"/>
    <property type="match status" value="1"/>
</dbReference>
<dbReference type="InterPro" id="IPR013216">
    <property type="entry name" value="Methyltransf_11"/>
</dbReference>
<dbReference type="SMART" id="SM00418">
    <property type="entry name" value="HTH_ARSR"/>
    <property type="match status" value="1"/>
</dbReference>
<dbReference type="InterPro" id="IPR036390">
    <property type="entry name" value="WH_DNA-bd_sf"/>
</dbReference>
<dbReference type="InterPro" id="IPR011991">
    <property type="entry name" value="ArsR-like_HTH"/>
</dbReference>
<gene>
    <name evidence="2" type="ORF">CXK95_14450</name>
</gene>
<dbReference type="InterPro" id="IPR036388">
    <property type="entry name" value="WH-like_DNA-bd_sf"/>
</dbReference>
<proteinExistence type="predicted"/>
<dbReference type="Gene3D" id="3.40.50.150">
    <property type="entry name" value="Vaccinia Virus protein VP39"/>
    <property type="match status" value="1"/>
</dbReference>
<dbReference type="GO" id="GO:0008757">
    <property type="term" value="F:S-adenosylmethionine-dependent methyltransferase activity"/>
    <property type="evidence" value="ECO:0007669"/>
    <property type="project" value="InterPro"/>
</dbReference>
<feature type="domain" description="HTH arsR-type" evidence="1">
    <location>
        <begin position="8"/>
        <end position="106"/>
    </location>
</feature>
<sequence length="337" mass="36345">MSLRIPQIRFDASDSLAALCKAGGDPLRLNVLRALASDSFGVLELAQIFAIGQSGMSHHLKVLTQAGLLATRREGNAIFYRRNLPQGDSLGGKLHAALLEEVDQLELTTEVQARIAAVHAQRSAASEDFFARMAGSFQARQDLLAGLPQYRDSVLALLDALNFEPTATALEVGPGDGSFLPELASRFRHVVALDNSAAMLELARARCEQAGLDNVELKLADALHDECPAADCVVLNMVLHHLAAPGEALKQLARLVKAGGSLLITELCSHNQSWAREACGDLWLGFEQDDLARWADAAGLTPGESLYIGLKNGFQIQARHFSRPAADDRLTPGNRNR</sequence>
<keyword evidence="2" id="KW-0808">Transferase</keyword>
<dbReference type="CDD" id="cd02440">
    <property type="entry name" value="AdoMet_MTases"/>
    <property type="match status" value="1"/>
</dbReference>
<reference evidence="2 3" key="1">
    <citation type="submission" date="2018-01" db="EMBL/GenBank/DDBJ databases">
        <title>Denitrification phenotypes of diverse strains of Pseudomonas stutzeri.</title>
        <authorList>
            <person name="Milligan D.A."/>
            <person name="Bergaust L."/>
            <person name="Bakken L.R."/>
            <person name="Frostegard A."/>
        </authorList>
    </citation>
    <scope>NUCLEOTIDE SEQUENCE [LARGE SCALE GENOMIC DNA]</scope>
    <source>
        <strain evidence="2 3">DSM 50238</strain>
    </source>
</reference>
<dbReference type="SUPFAM" id="SSF46785">
    <property type="entry name" value="Winged helix' DNA-binding domain"/>
    <property type="match status" value="1"/>
</dbReference>
<dbReference type="PROSITE" id="PS50987">
    <property type="entry name" value="HTH_ARSR_2"/>
    <property type="match status" value="1"/>
</dbReference>
<dbReference type="Proteomes" id="UP000235881">
    <property type="component" value="Unassembled WGS sequence"/>
</dbReference>
<dbReference type="CDD" id="cd00090">
    <property type="entry name" value="HTH_ARSR"/>
    <property type="match status" value="1"/>
</dbReference>
<evidence type="ECO:0000313" key="2">
    <source>
        <dbReference type="EMBL" id="PNF75794.1"/>
    </source>
</evidence>
<dbReference type="GO" id="GO:0032259">
    <property type="term" value="P:methylation"/>
    <property type="evidence" value="ECO:0007669"/>
    <property type="project" value="UniProtKB-KW"/>
</dbReference>